<dbReference type="AlphaFoldDB" id="A0A7I4YKW7"/>
<feature type="compositionally biased region" description="Polar residues" evidence="1">
    <location>
        <begin position="230"/>
        <end position="261"/>
    </location>
</feature>
<feature type="domain" description="DUF5641" evidence="2">
    <location>
        <begin position="129"/>
        <end position="221"/>
    </location>
</feature>
<evidence type="ECO:0000259" key="2">
    <source>
        <dbReference type="Pfam" id="PF18701"/>
    </source>
</evidence>
<evidence type="ECO:0000313" key="4">
    <source>
        <dbReference type="WBParaSite" id="HCON_00113830-00001"/>
    </source>
</evidence>
<evidence type="ECO:0000256" key="1">
    <source>
        <dbReference type="SAM" id="MobiDB-lite"/>
    </source>
</evidence>
<name>A0A7I4YKW7_HAECO</name>
<dbReference type="Proteomes" id="UP000025227">
    <property type="component" value="Unplaced"/>
</dbReference>
<dbReference type="Pfam" id="PF18701">
    <property type="entry name" value="DUF5641"/>
    <property type="match status" value="1"/>
</dbReference>
<dbReference type="InterPro" id="IPR012337">
    <property type="entry name" value="RNaseH-like_sf"/>
</dbReference>
<feature type="region of interest" description="Disordered" evidence="1">
    <location>
        <begin position="153"/>
        <end position="179"/>
    </location>
</feature>
<dbReference type="InterPro" id="IPR040676">
    <property type="entry name" value="DUF5641"/>
</dbReference>
<organism evidence="3 4">
    <name type="scientific">Haemonchus contortus</name>
    <name type="common">Barber pole worm</name>
    <dbReference type="NCBI Taxonomy" id="6289"/>
    <lineage>
        <taxon>Eukaryota</taxon>
        <taxon>Metazoa</taxon>
        <taxon>Ecdysozoa</taxon>
        <taxon>Nematoda</taxon>
        <taxon>Chromadorea</taxon>
        <taxon>Rhabditida</taxon>
        <taxon>Rhabditina</taxon>
        <taxon>Rhabditomorpha</taxon>
        <taxon>Strongyloidea</taxon>
        <taxon>Trichostrongylidae</taxon>
        <taxon>Haemonchus</taxon>
    </lineage>
</organism>
<dbReference type="Gene3D" id="3.30.420.10">
    <property type="entry name" value="Ribonuclease H-like superfamily/Ribonuclease H"/>
    <property type="match status" value="1"/>
</dbReference>
<dbReference type="InterPro" id="IPR036397">
    <property type="entry name" value="RNaseH_sf"/>
</dbReference>
<dbReference type="OMA" id="EWATITP"/>
<dbReference type="SUPFAM" id="SSF53098">
    <property type="entry name" value="Ribonuclease H-like"/>
    <property type="match status" value="1"/>
</dbReference>
<protein>
    <submittedName>
        <fullName evidence="4">DUF5641 domain-containing protein</fullName>
    </submittedName>
</protein>
<sequence length="279" mass="32314">MMARKEIEWATITPYAPWQGAFYERLINSIKHSFYKAVRNRLLNEEELRTLLTEFEGALNTRPLTYPGADYEPLRPSRPIDFIVKDIEITYPFESSQSDKDDPDYLPSGKLFRLRTRRQAQEALASTLKATEYFWNLWHNIYLRDLREAHKKHMNGKRAGNREPREGMTGPLANDNLPRNTWKMGRISALKPGKDGAVREVELYMPNGNILRRPINLLVPLKLNDDTESPRGNQHSKIVLTQRTEQQNPPRRYNLRSTTHINPPGAANENVNIIEKPGV</sequence>
<dbReference type="OrthoDB" id="5870116at2759"/>
<dbReference type="GO" id="GO:0003676">
    <property type="term" value="F:nucleic acid binding"/>
    <property type="evidence" value="ECO:0007669"/>
    <property type="project" value="InterPro"/>
</dbReference>
<dbReference type="WBParaSite" id="HCON_00113830-00001">
    <property type="protein sequence ID" value="HCON_00113830-00001"/>
    <property type="gene ID" value="HCON_00113830"/>
</dbReference>
<evidence type="ECO:0000313" key="3">
    <source>
        <dbReference type="Proteomes" id="UP000025227"/>
    </source>
</evidence>
<dbReference type="PANTHER" id="PTHR47331">
    <property type="entry name" value="PHD-TYPE DOMAIN-CONTAINING PROTEIN"/>
    <property type="match status" value="1"/>
</dbReference>
<proteinExistence type="predicted"/>
<reference evidence="4" key="1">
    <citation type="submission" date="2020-12" db="UniProtKB">
        <authorList>
            <consortium name="WormBaseParasite"/>
        </authorList>
    </citation>
    <scope>IDENTIFICATION</scope>
    <source>
        <strain evidence="4">MHco3</strain>
    </source>
</reference>
<keyword evidence="3" id="KW-1185">Reference proteome</keyword>
<accession>A0A7I4YKW7</accession>
<feature type="region of interest" description="Disordered" evidence="1">
    <location>
        <begin position="225"/>
        <end position="268"/>
    </location>
</feature>